<sequence>MWRYGDVGSMRNDKRNGLRNFDYGYKRGGKFGQKGSHGLTHASNYRKQSSEKSNSSRSSSFKSSFKRQYSIRVTPPPESIDEVETDPPSLVGIDQIKGYENAKFTPIAIPPPPYTIRSTNDFNPLRIPLSGTTEANEGDVREALLRYASSHYCYGKGVAKHMIITKMDHYNAFHYSLETFTENRSVCWVYEAYLGGHLDGPMAGQAPYPWDVHVDPPIAFDCHSASVPIPHTDCLRTCHICGGVGRKRCYTCIGTGWENCYSCSGDGYKPHPFVQGDNERCLHCHGVGKKKCWRCNGDGMSSCKICSGTGQIKCYIKLTVNWTNHVDDFYIGHEDISNDMVKQVTGQIVFDETSEKVWPINHFPENNINKASLDLLNKHVESYFLMEKPIAQRQRVFRIPVTRVNYSWKNKMQKFWVLGNEKYVFAPHYPQKYCCGCTII</sequence>
<evidence type="ECO:0000256" key="1">
    <source>
        <dbReference type="SAM" id="MobiDB-lite"/>
    </source>
</evidence>
<keyword evidence="3" id="KW-1185">Reference proteome</keyword>
<name>T1KKI8_TETUR</name>
<dbReference type="PANTHER" id="PTHR48465">
    <property type="entry name" value="PROTEIN SSUH2 HOMOLOG"/>
    <property type="match status" value="1"/>
</dbReference>
<dbReference type="eggNOG" id="KOG2813">
    <property type="taxonomic scope" value="Eukaryota"/>
</dbReference>
<dbReference type="EnsemblMetazoa" id="tetur13g03880.1">
    <property type="protein sequence ID" value="tetur13g03880.1"/>
    <property type="gene ID" value="tetur13g03880"/>
</dbReference>
<dbReference type="InterPro" id="IPR052789">
    <property type="entry name" value="SSUH2_homolog"/>
</dbReference>
<organism evidence="2 3">
    <name type="scientific">Tetranychus urticae</name>
    <name type="common">Two-spotted spider mite</name>
    <dbReference type="NCBI Taxonomy" id="32264"/>
    <lineage>
        <taxon>Eukaryota</taxon>
        <taxon>Metazoa</taxon>
        <taxon>Ecdysozoa</taxon>
        <taxon>Arthropoda</taxon>
        <taxon>Chelicerata</taxon>
        <taxon>Arachnida</taxon>
        <taxon>Acari</taxon>
        <taxon>Acariformes</taxon>
        <taxon>Trombidiformes</taxon>
        <taxon>Prostigmata</taxon>
        <taxon>Eleutherengona</taxon>
        <taxon>Raphignathae</taxon>
        <taxon>Tetranychoidea</taxon>
        <taxon>Tetranychidae</taxon>
        <taxon>Tetranychus</taxon>
    </lineage>
</organism>
<feature type="region of interest" description="Disordered" evidence="1">
    <location>
        <begin position="1"/>
        <end position="87"/>
    </location>
</feature>
<protein>
    <submittedName>
        <fullName evidence="2">Uncharacterized protein</fullName>
    </submittedName>
</protein>
<reference evidence="3" key="1">
    <citation type="submission" date="2011-08" db="EMBL/GenBank/DDBJ databases">
        <authorList>
            <person name="Rombauts S."/>
        </authorList>
    </citation>
    <scope>NUCLEOTIDE SEQUENCE</scope>
    <source>
        <strain evidence="3">London</strain>
    </source>
</reference>
<reference evidence="2" key="2">
    <citation type="submission" date="2015-06" db="UniProtKB">
        <authorList>
            <consortium name="EnsemblMetazoa"/>
        </authorList>
    </citation>
    <scope>IDENTIFICATION</scope>
</reference>
<feature type="compositionally biased region" description="Low complexity" evidence="1">
    <location>
        <begin position="45"/>
        <end position="70"/>
    </location>
</feature>
<dbReference type="Proteomes" id="UP000015104">
    <property type="component" value="Unassembled WGS sequence"/>
</dbReference>
<proteinExistence type="predicted"/>
<dbReference type="PANTHER" id="PTHR48465:SF1">
    <property type="entry name" value="PROTEIN SSUH2 HOMOLOG"/>
    <property type="match status" value="1"/>
</dbReference>
<evidence type="ECO:0000313" key="2">
    <source>
        <dbReference type="EnsemblMetazoa" id="tetur13g03880.1"/>
    </source>
</evidence>
<accession>T1KKI8</accession>
<gene>
    <name evidence="2" type="primary">107364838</name>
</gene>
<dbReference type="OrthoDB" id="3355217at2759"/>
<dbReference type="AlphaFoldDB" id="T1KKI8"/>
<dbReference type="EMBL" id="CAEY01000176">
    <property type="status" value="NOT_ANNOTATED_CDS"/>
    <property type="molecule type" value="Genomic_DNA"/>
</dbReference>
<dbReference type="HOGENOM" id="CLU_1898876_0_0_1"/>
<evidence type="ECO:0000313" key="3">
    <source>
        <dbReference type="Proteomes" id="UP000015104"/>
    </source>
</evidence>